<dbReference type="SUPFAM" id="SSF56112">
    <property type="entry name" value="Protein kinase-like (PK-like)"/>
    <property type="match status" value="1"/>
</dbReference>
<sequence length="262" mass="29348">MANQQRIELLQAQVDENDQSFFRHLVNGQSIKYITVEPGIYSTMEMCFGPSLVSILPDFPPGDWNEGLISRDADDNQPCFTSFKLTQFPGVQNTWHETQVDYLDLSMEEKLRTGIYKVKCPQYDNVVVVAKFARFPWEIQYIGNETTAYQWISGHDVGPGFLGHVTESGRVIGFLIAYIRDARHAGIQDVESCREVLGRLHDLGVCHGDTNPFNFLICDGKATLIDFDTARKCDDRGVLVQEMDGLAACLDDRSSRGGGGLL</sequence>
<name>A0A1M3TZ75_ASPLC</name>
<dbReference type="Proteomes" id="UP000184063">
    <property type="component" value="Unassembled WGS sequence"/>
</dbReference>
<evidence type="ECO:0000313" key="2">
    <source>
        <dbReference type="Proteomes" id="UP000184063"/>
    </source>
</evidence>
<accession>A0A1M3TZ75</accession>
<protein>
    <recommendedName>
        <fullName evidence="3">Aminoglycoside phosphotransferase domain-containing protein</fullName>
    </recommendedName>
</protein>
<evidence type="ECO:0008006" key="3">
    <source>
        <dbReference type="Google" id="ProtNLM"/>
    </source>
</evidence>
<proteinExistence type="predicted"/>
<dbReference type="InterPro" id="IPR011009">
    <property type="entry name" value="Kinase-like_dom_sf"/>
</dbReference>
<dbReference type="AlphaFoldDB" id="A0A1M3TZ75"/>
<reference evidence="2" key="1">
    <citation type="journal article" date="2017" name="Genome Biol.">
        <title>Comparative genomics reveals high biological diversity and specific adaptations in the industrially and medically important fungal genus Aspergillus.</title>
        <authorList>
            <person name="de Vries R.P."/>
            <person name="Riley R."/>
            <person name="Wiebenga A."/>
            <person name="Aguilar-Osorio G."/>
            <person name="Amillis S."/>
            <person name="Uchima C.A."/>
            <person name="Anderluh G."/>
            <person name="Asadollahi M."/>
            <person name="Askin M."/>
            <person name="Barry K."/>
            <person name="Battaglia E."/>
            <person name="Bayram O."/>
            <person name="Benocci T."/>
            <person name="Braus-Stromeyer S.A."/>
            <person name="Caldana C."/>
            <person name="Canovas D."/>
            <person name="Cerqueira G.C."/>
            <person name="Chen F."/>
            <person name="Chen W."/>
            <person name="Choi C."/>
            <person name="Clum A."/>
            <person name="Dos Santos R.A."/>
            <person name="Damasio A.R."/>
            <person name="Diallinas G."/>
            <person name="Emri T."/>
            <person name="Fekete E."/>
            <person name="Flipphi M."/>
            <person name="Freyberg S."/>
            <person name="Gallo A."/>
            <person name="Gournas C."/>
            <person name="Habgood R."/>
            <person name="Hainaut M."/>
            <person name="Harispe M.L."/>
            <person name="Henrissat B."/>
            <person name="Hilden K.S."/>
            <person name="Hope R."/>
            <person name="Hossain A."/>
            <person name="Karabika E."/>
            <person name="Karaffa L."/>
            <person name="Karanyi Z."/>
            <person name="Krasevec N."/>
            <person name="Kuo A."/>
            <person name="Kusch H."/>
            <person name="LaButti K."/>
            <person name="Lagendijk E.L."/>
            <person name="Lapidus A."/>
            <person name="Levasseur A."/>
            <person name="Lindquist E."/>
            <person name="Lipzen A."/>
            <person name="Logrieco A.F."/>
            <person name="MacCabe A."/>
            <person name="Maekelae M.R."/>
            <person name="Malavazi I."/>
            <person name="Melin P."/>
            <person name="Meyer V."/>
            <person name="Mielnichuk N."/>
            <person name="Miskei M."/>
            <person name="Molnar A.P."/>
            <person name="Mule G."/>
            <person name="Ngan C.Y."/>
            <person name="Orejas M."/>
            <person name="Orosz E."/>
            <person name="Ouedraogo J.P."/>
            <person name="Overkamp K.M."/>
            <person name="Park H.-S."/>
            <person name="Perrone G."/>
            <person name="Piumi F."/>
            <person name="Punt P.J."/>
            <person name="Ram A.F."/>
            <person name="Ramon A."/>
            <person name="Rauscher S."/>
            <person name="Record E."/>
            <person name="Riano-Pachon D.M."/>
            <person name="Robert V."/>
            <person name="Roehrig J."/>
            <person name="Ruller R."/>
            <person name="Salamov A."/>
            <person name="Salih N.S."/>
            <person name="Samson R.A."/>
            <person name="Sandor E."/>
            <person name="Sanguinetti M."/>
            <person name="Schuetze T."/>
            <person name="Sepcic K."/>
            <person name="Shelest E."/>
            <person name="Sherlock G."/>
            <person name="Sophianopoulou V."/>
            <person name="Squina F.M."/>
            <person name="Sun H."/>
            <person name="Susca A."/>
            <person name="Todd R.B."/>
            <person name="Tsang A."/>
            <person name="Unkles S.E."/>
            <person name="van de Wiele N."/>
            <person name="van Rossen-Uffink D."/>
            <person name="Oliveira J.V."/>
            <person name="Vesth T.C."/>
            <person name="Visser J."/>
            <person name="Yu J.-H."/>
            <person name="Zhou M."/>
            <person name="Andersen M.R."/>
            <person name="Archer D.B."/>
            <person name="Baker S.E."/>
            <person name="Benoit I."/>
            <person name="Brakhage A.A."/>
            <person name="Braus G.H."/>
            <person name="Fischer R."/>
            <person name="Frisvad J.C."/>
            <person name="Goldman G.H."/>
            <person name="Houbraken J."/>
            <person name="Oakley B."/>
            <person name="Pocsi I."/>
            <person name="Scazzocchio C."/>
            <person name="Seiboth B."/>
            <person name="vanKuyk P.A."/>
            <person name="Wortman J."/>
            <person name="Dyer P.S."/>
            <person name="Grigoriev I.V."/>
        </authorList>
    </citation>
    <scope>NUCLEOTIDE SEQUENCE [LARGE SCALE GENOMIC DNA]</scope>
    <source>
        <strain evidence="2">CBS 106.47</strain>
    </source>
</reference>
<dbReference type="EMBL" id="KV878236">
    <property type="protein sequence ID" value="OJZ92097.1"/>
    <property type="molecule type" value="Genomic_DNA"/>
</dbReference>
<dbReference type="Gene3D" id="1.10.510.10">
    <property type="entry name" value="Transferase(Phosphotransferase) domain 1"/>
    <property type="match status" value="1"/>
</dbReference>
<dbReference type="VEuPathDB" id="FungiDB:ASPFODRAFT_39374"/>
<gene>
    <name evidence="1" type="ORF">ASPFODRAFT_39374</name>
</gene>
<organism evidence="1 2">
    <name type="scientific">Aspergillus luchuensis (strain CBS 106.47)</name>
    <dbReference type="NCBI Taxonomy" id="1137211"/>
    <lineage>
        <taxon>Eukaryota</taxon>
        <taxon>Fungi</taxon>
        <taxon>Dikarya</taxon>
        <taxon>Ascomycota</taxon>
        <taxon>Pezizomycotina</taxon>
        <taxon>Eurotiomycetes</taxon>
        <taxon>Eurotiomycetidae</taxon>
        <taxon>Eurotiales</taxon>
        <taxon>Aspergillaceae</taxon>
        <taxon>Aspergillus</taxon>
        <taxon>Aspergillus subgen. Circumdati</taxon>
    </lineage>
</organism>
<dbReference type="OrthoDB" id="2687876at2759"/>
<evidence type="ECO:0000313" key="1">
    <source>
        <dbReference type="EMBL" id="OJZ92097.1"/>
    </source>
</evidence>